<comment type="caution">
    <text evidence="1">The sequence shown here is derived from an EMBL/GenBank/DDBJ whole genome shotgun (WGS) entry which is preliminary data.</text>
</comment>
<protein>
    <submittedName>
        <fullName evidence="1">Uncharacterized protein</fullName>
    </submittedName>
</protein>
<dbReference type="EMBL" id="CM055731">
    <property type="protein sequence ID" value="KAJ8012372.1"/>
    <property type="molecule type" value="Genomic_DNA"/>
</dbReference>
<name>A0ACC2H9E5_DALPE</name>
<sequence>MIQPHDSHSGDRRRNLYVALHRQHRLPVILLRPPLPPELFPGISCFKAMFSPTHIPDPVQFTSPTQKSLYLIVAFDEGASGPVAREWFTGKNDGGMAWWPPYKDSYKILQSILKRTLPNPSKGWKQYSCRILHETSCFESLSKRWGLSCHTSDLNTDKEELPADRQRRKPSRLISPSPPSSPASCPSSDTQNAPQTSQAKKKHNKPSKKNPPLPPLLPMAGNNISAVTNREQPSVSHPSFHQRSKPMSVRRKLSHPPTPRLTPAVHPTSSYSEETAVIIREEASGLEDCRTEGFPDLNDDLHLTELTTINWQQEAEYEGLGSPELSVNTNMPQCRETPLPRPGLPHRTPQSQRFARSAPAGCTAVERLLLEQFGDNMLPLLTLQDLENFDDQLRADSTFKKKVITKLSLSGGKNLKETVWRVCTKIFDQNLSTQLNWCGRGQKTGLKSRPIHQVLLSAVLRNPAQQNSTEADVEMTVRNWLRLSRDRNGGRQRRGEQAS</sequence>
<evidence type="ECO:0000313" key="1">
    <source>
        <dbReference type="EMBL" id="KAJ8012372.1"/>
    </source>
</evidence>
<dbReference type="Proteomes" id="UP001157502">
    <property type="component" value="Chromosome 4"/>
</dbReference>
<evidence type="ECO:0000313" key="2">
    <source>
        <dbReference type="Proteomes" id="UP001157502"/>
    </source>
</evidence>
<proteinExistence type="predicted"/>
<keyword evidence="2" id="KW-1185">Reference proteome</keyword>
<organism evidence="1 2">
    <name type="scientific">Dallia pectoralis</name>
    <name type="common">Alaska blackfish</name>
    <dbReference type="NCBI Taxonomy" id="75939"/>
    <lineage>
        <taxon>Eukaryota</taxon>
        <taxon>Metazoa</taxon>
        <taxon>Chordata</taxon>
        <taxon>Craniata</taxon>
        <taxon>Vertebrata</taxon>
        <taxon>Euteleostomi</taxon>
        <taxon>Actinopterygii</taxon>
        <taxon>Neopterygii</taxon>
        <taxon>Teleostei</taxon>
        <taxon>Protacanthopterygii</taxon>
        <taxon>Esociformes</taxon>
        <taxon>Umbridae</taxon>
        <taxon>Dallia</taxon>
    </lineage>
</organism>
<gene>
    <name evidence="1" type="ORF">DPEC_G00042020</name>
</gene>
<reference evidence="1" key="1">
    <citation type="submission" date="2021-05" db="EMBL/GenBank/DDBJ databases">
        <authorList>
            <person name="Pan Q."/>
            <person name="Jouanno E."/>
            <person name="Zahm M."/>
            <person name="Klopp C."/>
            <person name="Cabau C."/>
            <person name="Louis A."/>
            <person name="Berthelot C."/>
            <person name="Parey E."/>
            <person name="Roest Crollius H."/>
            <person name="Montfort J."/>
            <person name="Robinson-Rechavi M."/>
            <person name="Bouchez O."/>
            <person name="Lampietro C."/>
            <person name="Lopez Roques C."/>
            <person name="Donnadieu C."/>
            <person name="Postlethwait J."/>
            <person name="Bobe J."/>
            <person name="Dillon D."/>
            <person name="Chandos A."/>
            <person name="von Hippel F."/>
            <person name="Guiguen Y."/>
        </authorList>
    </citation>
    <scope>NUCLEOTIDE SEQUENCE</scope>
    <source>
        <strain evidence="1">YG-Jan2019</strain>
    </source>
</reference>
<accession>A0ACC2H9E5</accession>